<keyword evidence="1" id="KW-0472">Membrane</keyword>
<sequence>MKVNLLGCINVDKELLGGHLTRTCRKYSPNVVLDVKINSEWSLILLFELLFDFNFCRLYYFLIIILIVCLNAFFWRDHNWQIEVNDYIFEIIITIHVLIIIRLSFSI</sequence>
<protein>
    <submittedName>
        <fullName evidence="2">Uncharacterized protein</fullName>
    </submittedName>
</protein>
<reference evidence="2 3" key="1">
    <citation type="journal article" date="2018" name="Sci. Rep.">
        <title>Genomic signatures of local adaptation to the degree of environmental predictability in rotifers.</title>
        <authorList>
            <person name="Franch-Gras L."/>
            <person name="Hahn C."/>
            <person name="Garcia-Roger E.M."/>
            <person name="Carmona M.J."/>
            <person name="Serra M."/>
            <person name="Gomez A."/>
        </authorList>
    </citation>
    <scope>NUCLEOTIDE SEQUENCE [LARGE SCALE GENOMIC DNA]</scope>
    <source>
        <strain evidence="2">HYR1</strain>
    </source>
</reference>
<proteinExistence type="predicted"/>
<name>A0A3M7PK65_BRAPC</name>
<keyword evidence="3" id="KW-1185">Reference proteome</keyword>
<keyword evidence="1" id="KW-0812">Transmembrane</keyword>
<evidence type="ECO:0000313" key="2">
    <source>
        <dbReference type="EMBL" id="RMZ99373.1"/>
    </source>
</evidence>
<evidence type="ECO:0000313" key="3">
    <source>
        <dbReference type="Proteomes" id="UP000276133"/>
    </source>
</evidence>
<feature type="transmembrane region" description="Helical" evidence="1">
    <location>
        <begin position="58"/>
        <end position="75"/>
    </location>
</feature>
<accession>A0A3M7PK65</accession>
<feature type="transmembrane region" description="Helical" evidence="1">
    <location>
        <begin position="87"/>
        <end position="105"/>
    </location>
</feature>
<gene>
    <name evidence="2" type="ORF">BpHYR1_024842</name>
</gene>
<organism evidence="2 3">
    <name type="scientific">Brachionus plicatilis</name>
    <name type="common">Marine rotifer</name>
    <name type="synonym">Brachionus muelleri</name>
    <dbReference type="NCBI Taxonomy" id="10195"/>
    <lineage>
        <taxon>Eukaryota</taxon>
        <taxon>Metazoa</taxon>
        <taxon>Spiralia</taxon>
        <taxon>Gnathifera</taxon>
        <taxon>Rotifera</taxon>
        <taxon>Eurotatoria</taxon>
        <taxon>Monogononta</taxon>
        <taxon>Pseudotrocha</taxon>
        <taxon>Ploima</taxon>
        <taxon>Brachionidae</taxon>
        <taxon>Brachionus</taxon>
    </lineage>
</organism>
<evidence type="ECO:0000256" key="1">
    <source>
        <dbReference type="SAM" id="Phobius"/>
    </source>
</evidence>
<comment type="caution">
    <text evidence="2">The sequence shown here is derived from an EMBL/GenBank/DDBJ whole genome shotgun (WGS) entry which is preliminary data.</text>
</comment>
<dbReference type="AlphaFoldDB" id="A0A3M7PK65"/>
<keyword evidence="1" id="KW-1133">Transmembrane helix</keyword>
<dbReference type="EMBL" id="REGN01010255">
    <property type="protein sequence ID" value="RMZ99373.1"/>
    <property type="molecule type" value="Genomic_DNA"/>
</dbReference>
<dbReference type="Proteomes" id="UP000276133">
    <property type="component" value="Unassembled WGS sequence"/>
</dbReference>